<dbReference type="GO" id="GO:0000166">
    <property type="term" value="F:nucleotide binding"/>
    <property type="evidence" value="ECO:0007669"/>
    <property type="project" value="UniProtKB-KW"/>
</dbReference>
<dbReference type="EMBL" id="CAACVI010000012">
    <property type="protein sequence ID" value="VEN73630.1"/>
    <property type="molecule type" value="Genomic_DNA"/>
</dbReference>
<reference evidence="6" key="1">
    <citation type="submission" date="2019-01" db="EMBL/GenBank/DDBJ databases">
        <authorList>
            <consortium name="Genoscope - CEA"/>
            <person name="William W."/>
        </authorList>
    </citation>
    <scope>NUCLEOTIDE SEQUENCE</scope>
    <source>
        <strain evidence="6">CR-1</strain>
    </source>
</reference>
<keyword evidence="1" id="KW-0597">Phosphoprotein</keyword>
<dbReference type="GO" id="GO:0016787">
    <property type="term" value="F:hydrolase activity"/>
    <property type="evidence" value="ECO:0007669"/>
    <property type="project" value="UniProtKB-KW"/>
</dbReference>
<protein>
    <recommendedName>
        <fullName evidence="7">DUF86 domain-containing protein</fullName>
    </recommendedName>
</protein>
<evidence type="ECO:0000256" key="4">
    <source>
        <dbReference type="ARBA" id="ARBA00022741"/>
    </source>
</evidence>
<keyword evidence="5" id="KW-0378">Hydrolase</keyword>
<dbReference type="Pfam" id="PF01934">
    <property type="entry name" value="HepT-like"/>
    <property type="match status" value="1"/>
</dbReference>
<evidence type="ECO:0000256" key="5">
    <source>
        <dbReference type="ARBA" id="ARBA00022801"/>
    </source>
</evidence>
<evidence type="ECO:0000256" key="2">
    <source>
        <dbReference type="ARBA" id="ARBA00022649"/>
    </source>
</evidence>
<evidence type="ECO:0000313" key="6">
    <source>
        <dbReference type="EMBL" id="VEN73630.1"/>
    </source>
</evidence>
<dbReference type="GO" id="GO:0110001">
    <property type="term" value="C:toxin-antitoxin complex"/>
    <property type="evidence" value="ECO:0007669"/>
    <property type="project" value="InterPro"/>
</dbReference>
<evidence type="ECO:0008006" key="7">
    <source>
        <dbReference type="Google" id="ProtNLM"/>
    </source>
</evidence>
<dbReference type="GO" id="GO:0004540">
    <property type="term" value="F:RNA nuclease activity"/>
    <property type="evidence" value="ECO:0007669"/>
    <property type="project" value="InterPro"/>
</dbReference>
<keyword evidence="3" id="KW-0540">Nuclease</keyword>
<sequence>MPISNLEFVRHIMDEIEFITRERNKITEDEFQRDDLVQRGFVRSLEIIGEAAKKIKPEFRKKYSNIEWSDMAKMRDKLIHHYCHVKLVKSYKICYGFHNCQRRAYYEKIYRNFDTS</sequence>
<evidence type="ECO:0000256" key="3">
    <source>
        <dbReference type="ARBA" id="ARBA00022722"/>
    </source>
</evidence>
<dbReference type="PANTHER" id="PTHR34139">
    <property type="entry name" value="UPF0331 PROTEIN MJ0127"/>
    <property type="match status" value="1"/>
</dbReference>
<dbReference type="AlphaFoldDB" id="A0A484HEG6"/>
<organism evidence="6">
    <name type="scientific">uncultured Desulfobacteraceae bacterium</name>
    <dbReference type="NCBI Taxonomy" id="218296"/>
    <lineage>
        <taxon>Bacteria</taxon>
        <taxon>Pseudomonadati</taxon>
        <taxon>Thermodesulfobacteriota</taxon>
        <taxon>Desulfobacteria</taxon>
        <taxon>Desulfobacterales</taxon>
        <taxon>Desulfobacteraceae</taxon>
        <taxon>environmental samples</taxon>
    </lineage>
</organism>
<proteinExistence type="predicted"/>
<dbReference type="InterPro" id="IPR051813">
    <property type="entry name" value="HepT_RNase_toxin"/>
</dbReference>
<gene>
    <name evidence="6" type="ORF">EPICR_20096</name>
</gene>
<accession>A0A484HEG6</accession>
<name>A0A484HEG6_9BACT</name>
<keyword evidence="2" id="KW-1277">Toxin-antitoxin system</keyword>
<evidence type="ECO:0000256" key="1">
    <source>
        <dbReference type="ARBA" id="ARBA00022553"/>
    </source>
</evidence>
<keyword evidence="4" id="KW-0547">Nucleotide-binding</keyword>
<dbReference type="PANTHER" id="PTHR34139:SF1">
    <property type="entry name" value="RNASE MJ1380-RELATED"/>
    <property type="match status" value="1"/>
</dbReference>
<dbReference type="InterPro" id="IPR008201">
    <property type="entry name" value="HepT-like"/>
</dbReference>